<reference evidence="7" key="1">
    <citation type="submission" date="2021-02" db="EMBL/GenBank/DDBJ databases">
        <authorList>
            <person name="Nowell W R."/>
        </authorList>
    </citation>
    <scope>NUCLEOTIDE SEQUENCE</scope>
</reference>
<dbReference type="PANTHER" id="PTHR46481">
    <property type="entry name" value="ZINC FINGER BED DOMAIN-CONTAINING PROTEIN 4"/>
    <property type="match status" value="1"/>
</dbReference>
<evidence type="ECO:0000256" key="4">
    <source>
        <dbReference type="ARBA" id="ARBA00022833"/>
    </source>
</evidence>
<evidence type="ECO:0000256" key="3">
    <source>
        <dbReference type="ARBA" id="ARBA00022771"/>
    </source>
</evidence>
<evidence type="ECO:0000313" key="7">
    <source>
        <dbReference type="EMBL" id="CAF4176768.1"/>
    </source>
</evidence>
<dbReference type="GO" id="GO:0005634">
    <property type="term" value="C:nucleus"/>
    <property type="evidence" value="ECO:0007669"/>
    <property type="project" value="UniProtKB-SubCell"/>
</dbReference>
<evidence type="ECO:0000256" key="2">
    <source>
        <dbReference type="ARBA" id="ARBA00022723"/>
    </source>
</evidence>
<evidence type="ECO:0000256" key="6">
    <source>
        <dbReference type="SAM" id="MobiDB-lite"/>
    </source>
</evidence>
<dbReference type="AlphaFoldDB" id="A0A8S2RQ23"/>
<evidence type="ECO:0000313" key="8">
    <source>
        <dbReference type="Proteomes" id="UP000676336"/>
    </source>
</evidence>
<accession>A0A8S2RQ23</accession>
<dbReference type="PANTHER" id="PTHR46481:SF10">
    <property type="entry name" value="ZINC FINGER BED DOMAIN-CONTAINING PROTEIN 39"/>
    <property type="match status" value="1"/>
</dbReference>
<proteinExistence type="predicted"/>
<keyword evidence="3" id="KW-0863">Zinc-finger</keyword>
<comment type="subcellular location">
    <subcellularLocation>
        <location evidence="1">Nucleus</location>
    </subcellularLocation>
</comment>
<keyword evidence="2" id="KW-0479">Metal-binding</keyword>
<comment type="caution">
    <text evidence="7">The sequence shown here is derived from an EMBL/GenBank/DDBJ whole genome shotgun (WGS) entry which is preliminary data.</text>
</comment>
<protein>
    <submittedName>
        <fullName evidence="7">Uncharacterized protein</fullName>
    </submittedName>
</protein>
<dbReference type="GO" id="GO:0008270">
    <property type="term" value="F:zinc ion binding"/>
    <property type="evidence" value="ECO:0007669"/>
    <property type="project" value="UniProtKB-KW"/>
</dbReference>
<dbReference type="SUPFAM" id="SSF53098">
    <property type="entry name" value="Ribonuclease H-like"/>
    <property type="match status" value="1"/>
</dbReference>
<keyword evidence="4" id="KW-0862">Zinc</keyword>
<dbReference type="InterPro" id="IPR012337">
    <property type="entry name" value="RNaseH-like_sf"/>
</dbReference>
<dbReference type="InterPro" id="IPR052035">
    <property type="entry name" value="ZnF_BED_domain_contain"/>
</dbReference>
<organism evidence="7 8">
    <name type="scientific">Rotaria magnacalcarata</name>
    <dbReference type="NCBI Taxonomy" id="392030"/>
    <lineage>
        <taxon>Eukaryota</taxon>
        <taxon>Metazoa</taxon>
        <taxon>Spiralia</taxon>
        <taxon>Gnathifera</taxon>
        <taxon>Rotifera</taxon>
        <taxon>Eurotatoria</taxon>
        <taxon>Bdelloidea</taxon>
        <taxon>Philodinida</taxon>
        <taxon>Philodinidae</taxon>
        <taxon>Rotaria</taxon>
    </lineage>
</organism>
<keyword evidence="5" id="KW-0539">Nucleus</keyword>
<evidence type="ECO:0000256" key="5">
    <source>
        <dbReference type="ARBA" id="ARBA00023242"/>
    </source>
</evidence>
<sequence>MNLILNFLKKQIRSTTNLRRQLDNVHSRTELMYNCQRKKCQEKPSLISPDFKKQLDTKLIDAVIVDSRPFGDFSRPGLKGFLAVAIPNYKLLHRTTIHKRHHLMYKKHGLEVRNVLSKIKHIALTVDMWKKSRGRHFISLTGHLYDNQLKLISITLGFRLVRGRHLADRLKKFIQQEITFYKLNDKVLSITSNNATNIVNAIHDLNIGTHHSCMGHNLNFMVKSTILSSKKTNKKLLSSTVSKGIFDNNLDSQSESTSESESDTGSCSTSEVNEEEEHDLASTSLEDENNKDETSDSQLSNDESDSITSSEDDDNLNFTKTNVLIEPTLQLIRSLIKQVRELVGLVRKSSNLNDYVRHQSRAKKLPGDVCDKFQAIKMVV</sequence>
<feature type="region of interest" description="Disordered" evidence="6">
    <location>
        <begin position="248"/>
        <end position="313"/>
    </location>
</feature>
<feature type="compositionally biased region" description="Acidic residues" evidence="6">
    <location>
        <begin position="302"/>
        <end position="313"/>
    </location>
</feature>
<feature type="compositionally biased region" description="Low complexity" evidence="6">
    <location>
        <begin position="252"/>
        <end position="271"/>
    </location>
</feature>
<dbReference type="Proteomes" id="UP000676336">
    <property type="component" value="Unassembled WGS sequence"/>
</dbReference>
<gene>
    <name evidence="7" type="ORF">SMN809_LOCUS20838</name>
</gene>
<dbReference type="EMBL" id="CAJOBI010014455">
    <property type="protein sequence ID" value="CAF4176768.1"/>
    <property type="molecule type" value="Genomic_DNA"/>
</dbReference>
<name>A0A8S2RQ23_9BILA</name>
<evidence type="ECO:0000256" key="1">
    <source>
        <dbReference type="ARBA" id="ARBA00004123"/>
    </source>
</evidence>